<gene>
    <name evidence="1" type="ORF">Pmgp_03378</name>
</gene>
<comment type="caution">
    <text evidence="1">The sequence shown here is derived from an EMBL/GenBank/DDBJ whole genome shotgun (WGS) entry which is preliminary data.</text>
</comment>
<evidence type="ECO:0000313" key="2">
    <source>
        <dbReference type="Proteomes" id="UP000297597"/>
    </source>
</evidence>
<dbReference type="RefSeq" id="WP_134215471.1">
    <property type="nucleotide sequence ID" value="NZ_QFFZ01000058.1"/>
</dbReference>
<dbReference type="EMBL" id="QFFZ01000058">
    <property type="protein sequence ID" value="TEB09157.1"/>
    <property type="molecule type" value="Genomic_DNA"/>
</dbReference>
<accession>A0A4Y7RLG4</accession>
<reference evidence="1 2" key="1">
    <citation type="journal article" date="2018" name="Environ. Microbiol.">
        <title>Novel energy conservation strategies and behaviour of Pelotomaculum schinkii driving syntrophic propionate catabolism.</title>
        <authorList>
            <person name="Hidalgo-Ahumada C.A.P."/>
            <person name="Nobu M.K."/>
            <person name="Narihiro T."/>
            <person name="Tamaki H."/>
            <person name="Liu W.T."/>
            <person name="Kamagata Y."/>
            <person name="Stams A.J.M."/>
            <person name="Imachi H."/>
            <person name="Sousa D.Z."/>
        </authorList>
    </citation>
    <scope>NUCLEOTIDE SEQUENCE [LARGE SCALE GENOMIC DNA]</scope>
    <source>
        <strain evidence="1 2">MGP</strain>
    </source>
</reference>
<dbReference type="Pfam" id="PF06252">
    <property type="entry name" value="GemA"/>
    <property type="match status" value="1"/>
</dbReference>
<evidence type="ECO:0000313" key="1">
    <source>
        <dbReference type="EMBL" id="TEB09157.1"/>
    </source>
</evidence>
<dbReference type="InterPro" id="IPR009363">
    <property type="entry name" value="Phage_Mu_Gp16"/>
</dbReference>
<dbReference type="Proteomes" id="UP000297597">
    <property type="component" value="Unassembled WGS sequence"/>
</dbReference>
<protein>
    <recommendedName>
        <fullName evidence="3">Regulatory protein GemA</fullName>
    </recommendedName>
</protein>
<keyword evidence="2" id="KW-1185">Reference proteome</keyword>
<name>A0A4Y7RLG4_9FIRM</name>
<dbReference type="OrthoDB" id="344687at2"/>
<dbReference type="AlphaFoldDB" id="A0A4Y7RLG4"/>
<evidence type="ECO:0008006" key="3">
    <source>
        <dbReference type="Google" id="ProtNLM"/>
    </source>
</evidence>
<proteinExistence type="predicted"/>
<sequence length="154" mass="17162">MAGKINPAQTKKMWAAAAELWPREDMKEMLYSLVQRLTGSSSISSLTAVGACRVIDELEKFLGRDNAKKFPRRRAAAAPGGPRGATEQQLWKIRGLAEKLGWDDKRLLGFVKKYYRVDKVEWLTYAMAQACTEGLKAMLARQEDGGPKESRKGG</sequence>
<organism evidence="1 2">
    <name type="scientific">Pelotomaculum propionicicum</name>
    <dbReference type="NCBI Taxonomy" id="258475"/>
    <lineage>
        <taxon>Bacteria</taxon>
        <taxon>Bacillati</taxon>
        <taxon>Bacillota</taxon>
        <taxon>Clostridia</taxon>
        <taxon>Eubacteriales</taxon>
        <taxon>Desulfotomaculaceae</taxon>
        <taxon>Pelotomaculum</taxon>
    </lineage>
</organism>